<dbReference type="OrthoDB" id="9777400at2"/>
<protein>
    <submittedName>
        <fullName evidence="1">Uncharacterized protein</fullName>
    </submittedName>
</protein>
<dbReference type="EMBL" id="CP013729">
    <property type="protein sequence ID" value="ALV07186.1"/>
    <property type="molecule type" value="Genomic_DNA"/>
</dbReference>
<dbReference type="Proteomes" id="UP000060699">
    <property type="component" value="Chromosome"/>
</dbReference>
<dbReference type="AlphaFoldDB" id="A0A0U3LL93"/>
<evidence type="ECO:0000313" key="1">
    <source>
        <dbReference type="EMBL" id="ALV07186.1"/>
    </source>
</evidence>
<dbReference type="RefSeq" id="WP_058935348.1">
    <property type="nucleotide sequence ID" value="NZ_CP013729.1"/>
</dbReference>
<gene>
    <name evidence="1" type="ORF">RD2015_2721</name>
</gene>
<reference evidence="1 2" key="1">
    <citation type="submission" date="2015-12" db="EMBL/GenBank/DDBJ databases">
        <title>Complete genome of Roseateles depolymerans KCTC 42856.</title>
        <authorList>
            <person name="Kim K.M."/>
        </authorList>
    </citation>
    <scope>NUCLEOTIDE SEQUENCE [LARGE SCALE GENOMIC DNA]</scope>
    <source>
        <strain evidence="1 2">KCTC 42856</strain>
    </source>
</reference>
<keyword evidence="2" id="KW-1185">Reference proteome</keyword>
<sequence length="406" mass="43071">MAATLGTVGALCALCVLGVLGVLGGVVAPAPAIAAPVTPRSDDEVVERLPLRTASAQERARQRAAQKLLAQRPKDLGLALSAAREAIEQARRDGDPRPLGTAQAWLQPWWNDPSAPPGARLLKAMVLQARHDFNGALQELDRVLSTPRLPSTLDAQATLTRAAVLQVVGRWDEARVGCQRLAAPPYSLPHGRACLLELDSLQGRGADLQQSLQALDASPAAPHAWLALLRAEGAERAGSAGAGALYAQALSLDDGVYARAAYADWLLDHGRPAEAAAVALGNPSSATTLDDVPDALLLRVAIAWQRSGHPDAARAADQMQDRFEAAALRGDTAHARERARFALDVRHQAGTALQQAQLNWRQQREPADAVLLVRAARAAGQPSAAEPVMALVRSQALKDRRLEIQP</sequence>
<accession>A0A0U3LL93</accession>
<name>A0A0U3LL93_9BURK</name>
<proteinExistence type="predicted"/>
<dbReference type="KEGG" id="rdp:RD2015_2721"/>
<dbReference type="STRING" id="76731.RD2015_2721"/>
<organism evidence="1 2">
    <name type="scientific">Roseateles depolymerans</name>
    <dbReference type="NCBI Taxonomy" id="76731"/>
    <lineage>
        <taxon>Bacteria</taxon>
        <taxon>Pseudomonadati</taxon>
        <taxon>Pseudomonadota</taxon>
        <taxon>Betaproteobacteria</taxon>
        <taxon>Burkholderiales</taxon>
        <taxon>Sphaerotilaceae</taxon>
        <taxon>Roseateles</taxon>
    </lineage>
</organism>
<evidence type="ECO:0000313" key="2">
    <source>
        <dbReference type="Proteomes" id="UP000060699"/>
    </source>
</evidence>